<dbReference type="PANTHER" id="PTHR10638">
    <property type="entry name" value="COPPER AMINE OXIDASE"/>
    <property type="match status" value="1"/>
</dbReference>
<dbReference type="Gene3D" id="2.70.98.20">
    <property type="entry name" value="Copper amine oxidase, catalytic domain"/>
    <property type="match status" value="1"/>
</dbReference>
<evidence type="ECO:0000256" key="10">
    <source>
        <dbReference type="ARBA" id="ARBA00023157"/>
    </source>
</evidence>
<comment type="catalytic activity">
    <reaction evidence="12">
        <text>a primary methyl amine + O2 + H2O = an aldehyde + H2O2 + NH4(+)</text>
        <dbReference type="Rhea" id="RHEA:16153"/>
        <dbReference type="ChEBI" id="CHEBI:15377"/>
        <dbReference type="ChEBI" id="CHEBI:15379"/>
        <dbReference type="ChEBI" id="CHEBI:16240"/>
        <dbReference type="ChEBI" id="CHEBI:17478"/>
        <dbReference type="ChEBI" id="CHEBI:28938"/>
        <dbReference type="ChEBI" id="CHEBI:228804"/>
        <dbReference type="EC" id="1.4.3.21"/>
    </reaction>
</comment>
<protein>
    <recommendedName>
        <fullName evidence="15">Amine oxidase</fullName>
        <ecNumber evidence="15">1.4.3.-</ecNumber>
    </recommendedName>
</protein>
<evidence type="ECO:0000256" key="2">
    <source>
        <dbReference type="ARBA" id="ARBA00001936"/>
    </source>
</evidence>
<feature type="region of interest" description="Disordered" evidence="16">
    <location>
        <begin position="640"/>
        <end position="665"/>
    </location>
</feature>
<accession>A0A543GGR0</accession>
<evidence type="ECO:0000256" key="12">
    <source>
        <dbReference type="ARBA" id="ARBA00048032"/>
    </source>
</evidence>
<comment type="cofactor">
    <cofactor evidence="15">
        <name>Cu cation</name>
        <dbReference type="ChEBI" id="CHEBI:23378"/>
    </cofactor>
    <text evidence="15">Contains 1 topaquinone per subunit.</text>
</comment>
<feature type="domain" description="AGAO-like N2" evidence="19">
    <location>
        <begin position="28"/>
        <end position="101"/>
    </location>
</feature>
<dbReference type="FunFam" id="2.70.98.20:FF:000001">
    <property type="entry name" value="Amine oxidase"/>
    <property type="match status" value="1"/>
</dbReference>
<dbReference type="RefSeq" id="WP_142100757.1">
    <property type="nucleotide sequence ID" value="NZ_VFPH01000001.1"/>
</dbReference>
<dbReference type="Pfam" id="PF02728">
    <property type="entry name" value="Cu_amine_oxidN3"/>
    <property type="match status" value="1"/>
</dbReference>
<dbReference type="AlphaFoldDB" id="A0A543GGR0"/>
<dbReference type="PANTHER" id="PTHR10638:SF86">
    <property type="entry name" value="COPPER AMINE OXIDASE 1-RELATED"/>
    <property type="match status" value="1"/>
</dbReference>
<dbReference type="Pfam" id="PF01179">
    <property type="entry name" value="Cu_amine_oxid"/>
    <property type="match status" value="1"/>
</dbReference>
<feature type="domain" description="Copper amine oxidase N3-terminal" evidence="18">
    <location>
        <begin position="113"/>
        <end position="205"/>
    </location>
</feature>
<name>A0A543GGR0_9PSEU</name>
<evidence type="ECO:0000256" key="11">
    <source>
        <dbReference type="ARBA" id="ARBA00023211"/>
    </source>
</evidence>
<keyword evidence="7 13" id="KW-0801">TPQ</keyword>
<dbReference type="EC" id="1.4.3.-" evidence="15"/>
<dbReference type="Pfam" id="PF21994">
    <property type="entry name" value="AGAO-like_N2"/>
    <property type="match status" value="1"/>
</dbReference>
<comment type="similarity">
    <text evidence="4 15">Belongs to the copper/topaquinone oxidase family.</text>
</comment>
<evidence type="ECO:0000256" key="3">
    <source>
        <dbReference type="ARBA" id="ARBA00001947"/>
    </source>
</evidence>
<evidence type="ECO:0000256" key="7">
    <source>
        <dbReference type="ARBA" id="ARBA00022772"/>
    </source>
</evidence>
<dbReference type="GO" id="GO:0008131">
    <property type="term" value="F:primary methylamine oxidase activity"/>
    <property type="evidence" value="ECO:0007669"/>
    <property type="project" value="UniProtKB-EC"/>
</dbReference>
<dbReference type="InterPro" id="IPR054157">
    <property type="entry name" value="AGAO-like_N2"/>
</dbReference>
<feature type="compositionally biased region" description="Basic and acidic residues" evidence="16">
    <location>
        <begin position="1"/>
        <end position="11"/>
    </location>
</feature>
<evidence type="ECO:0000256" key="13">
    <source>
        <dbReference type="PIRSR" id="PIRSR600269-50"/>
    </source>
</evidence>
<evidence type="ECO:0000256" key="14">
    <source>
        <dbReference type="PIRSR" id="PIRSR600269-51"/>
    </source>
</evidence>
<dbReference type="InterPro" id="IPR000269">
    <property type="entry name" value="Cu_amine_oxidase"/>
</dbReference>
<dbReference type="Gene3D" id="3.10.450.40">
    <property type="match status" value="2"/>
</dbReference>
<keyword evidence="11" id="KW-0464">Manganese</keyword>
<feature type="modified residue" description="2',4',5'-topaquinone" evidence="14">
    <location>
        <position position="392"/>
    </location>
</feature>
<evidence type="ECO:0000256" key="1">
    <source>
        <dbReference type="ARBA" id="ARBA00001935"/>
    </source>
</evidence>
<comment type="cofactor">
    <cofactor evidence="1">
        <name>Cu cation</name>
        <dbReference type="ChEBI" id="CHEBI:23378"/>
    </cofactor>
</comment>
<comment type="cofactor">
    <cofactor evidence="2">
        <name>Mn(2+)</name>
        <dbReference type="ChEBI" id="CHEBI:29035"/>
    </cofactor>
</comment>
<keyword evidence="21" id="KW-1185">Reference proteome</keyword>
<evidence type="ECO:0000256" key="15">
    <source>
        <dbReference type="RuleBase" id="RU000672"/>
    </source>
</evidence>
<evidence type="ECO:0000256" key="6">
    <source>
        <dbReference type="ARBA" id="ARBA00022723"/>
    </source>
</evidence>
<comment type="PTM">
    <text evidence="14 15">Topaquinone (TPQ) is generated by copper-dependent autoxidation of a specific tyrosyl residue.</text>
</comment>
<reference evidence="20 21" key="1">
    <citation type="submission" date="2019-06" db="EMBL/GenBank/DDBJ databases">
        <title>Sequencing the genomes of 1000 actinobacteria strains.</title>
        <authorList>
            <person name="Klenk H.-P."/>
        </authorList>
    </citation>
    <scope>NUCLEOTIDE SEQUENCE [LARGE SCALE GENOMIC DNA]</scope>
    <source>
        <strain evidence="20 21">DSM 45511</strain>
    </source>
</reference>
<dbReference type="InterPro" id="IPR036460">
    <property type="entry name" value="Cu_amine_oxidase_C_sf"/>
</dbReference>
<evidence type="ECO:0000256" key="16">
    <source>
        <dbReference type="SAM" id="MobiDB-lite"/>
    </source>
</evidence>
<comment type="caution">
    <text evidence="20">The sequence shown here is derived from an EMBL/GenBank/DDBJ whole genome shotgun (WGS) entry which is preliminary data.</text>
</comment>
<dbReference type="InterPro" id="IPR016182">
    <property type="entry name" value="Cu_amine_oxidase_N-reg"/>
</dbReference>
<keyword evidence="9 15" id="KW-0186">Copper</keyword>
<evidence type="ECO:0000313" key="20">
    <source>
        <dbReference type="EMBL" id="TQM45270.1"/>
    </source>
</evidence>
<evidence type="ECO:0000259" key="19">
    <source>
        <dbReference type="Pfam" id="PF21994"/>
    </source>
</evidence>
<feature type="compositionally biased region" description="Basic and acidic residues" evidence="16">
    <location>
        <begin position="647"/>
        <end position="665"/>
    </location>
</feature>
<proteinExistence type="inferred from homology"/>
<comment type="cofactor">
    <cofactor evidence="3">
        <name>Zn(2+)</name>
        <dbReference type="ChEBI" id="CHEBI:29105"/>
    </cofactor>
</comment>
<keyword evidence="10" id="KW-1015">Disulfide bond</keyword>
<dbReference type="GO" id="GO:0048038">
    <property type="term" value="F:quinone binding"/>
    <property type="evidence" value="ECO:0007669"/>
    <property type="project" value="InterPro"/>
</dbReference>
<dbReference type="EMBL" id="VFPH01000001">
    <property type="protein sequence ID" value="TQM45270.1"/>
    <property type="molecule type" value="Genomic_DNA"/>
</dbReference>
<sequence length="665" mass="74171">MTTVEDRRDATTDTPEAPTHPLAMTRGAEVDRVREALTAAGLLTETVRFAFFAPEEPPKAEVLAHDDGAPIDRRFRAVLLDLATGRSWDTVVSATSGEVVSSREIDAPREGQPPIIDAEFELIEDILNADDGWIEALRKRDIEPALVRAVPLSAGVYDHPEEVGRRIVRSFGFRQDHEQDHPWAHPIDGLVAYVDLTDRRVTRIIDVATPPVPATSGNFDDPEVQGPPLDSLKPIEITQPEGRSFTVEDGRVRWGKWDLRIGFNEREGLTLHQIAFDGRPVCYRASIAEMVVPYADPAPTRFWQNYFDCGEYMFARYADSLQLGCDCLGDIHYVDAVIADDFGLPKTITNAICMHEEDTGVLWKHSDLFTQSREVRRQRRLVISFFTPIGNYDYGFYWYLYLDGTIQLEVKATGIVFTAAYPEGGNEYATEVAPGLGAPYHQHLFSARLDMTVDGVRNAVEEAEAERVPMGEGNPYGNAFRQRRTRLSRESQAQRRADGSVVRSWHIVNPEKRNALGQNVGYALLPEGRATLLADEASSIHARATFATNHLWVTRYDPAQRYPAGDFVNQNPGGAGLPAWVRADRDIDGEDIVVWHTFGTTHFPRPEDWPVMPVDHTGFTLKPVGFFDRNPALDVPATRAAHCHNGSGDDHEVHGPAKERAGDGD</sequence>
<dbReference type="OrthoDB" id="9772590at2"/>
<dbReference type="Proteomes" id="UP000319818">
    <property type="component" value="Unassembled WGS sequence"/>
</dbReference>
<evidence type="ECO:0000259" key="17">
    <source>
        <dbReference type="Pfam" id="PF01179"/>
    </source>
</evidence>
<dbReference type="InterPro" id="IPR015798">
    <property type="entry name" value="Cu_amine_oxidase_C"/>
</dbReference>
<dbReference type="NCBIfam" id="NF008559">
    <property type="entry name" value="PRK11504.1"/>
    <property type="match status" value="1"/>
</dbReference>
<dbReference type="InterPro" id="IPR015802">
    <property type="entry name" value="Cu_amine_oxidase_N3"/>
</dbReference>
<dbReference type="GO" id="GO:0005507">
    <property type="term" value="F:copper ion binding"/>
    <property type="evidence" value="ECO:0007669"/>
    <property type="project" value="InterPro"/>
</dbReference>
<gene>
    <name evidence="20" type="ORF">FB388_2668</name>
</gene>
<organism evidence="20 21">
    <name type="scientific">Pseudonocardia cypriaca</name>
    <dbReference type="NCBI Taxonomy" id="882449"/>
    <lineage>
        <taxon>Bacteria</taxon>
        <taxon>Bacillati</taxon>
        <taxon>Actinomycetota</taxon>
        <taxon>Actinomycetes</taxon>
        <taxon>Pseudonocardiales</taxon>
        <taxon>Pseudonocardiaceae</taxon>
        <taxon>Pseudonocardia</taxon>
    </lineage>
</organism>
<feature type="active site" description="Proton acceptor" evidence="13">
    <location>
        <position position="308"/>
    </location>
</feature>
<evidence type="ECO:0000259" key="18">
    <source>
        <dbReference type="Pfam" id="PF02728"/>
    </source>
</evidence>
<evidence type="ECO:0000256" key="9">
    <source>
        <dbReference type="ARBA" id="ARBA00023008"/>
    </source>
</evidence>
<dbReference type="InterPro" id="IPR049947">
    <property type="entry name" value="Cu_Am_Ox_Cu-bd"/>
</dbReference>
<dbReference type="SUPFAM" id="SSF49998">
    <property type="entry name" value="Amine oxidase catalytic domain"/>
    <property type="match status" value="1"/>
</dbReference>
<evidence type="ECO:0000313" key="21">
    <source>
        <dbReference type="Proteomes" id="UP000319818"/>
    </source>
</evidence>
<evidence type="ECO:0000256" key="8">
    <source>
        <dbReference type="ARBA" id="ARBA00023002"/>
    </source>
</evidence>
<feature type="region of interest" description="Disordered" evidence="16">
    <location>
        <begin position="1"/>
        <end position="25"/>
    </location>
</feature>
<dbReference type="SUPFAM" id="SSF54416">
    <property type="entry name" value="Amine oxidase N-terminal region"/>
    <property type="match status" value="2"/>
</dbReference>
<comment type="subunit">
    <text evidence="5">Homodimer.</text>
</comment>
<evidence type="ECO:0000256" key="4">
    <source>
        <dbReference type="ARBA" id="ARBA00007983"/>
    </source>
</evidence>
<dbReference type="GO" id="GO:0009308">
    <property type="term" value="P:amine metabolic process"/>
    <property type="evidence" value="ECO:0007669"/>
    <property type="project" value="UniProtKB-UniRule"/>
</dbReference>
<keyword evidence="6 15" id="KW-0479">Metal-binding</keyword>
<dbReference type="PROSITE" id="PS01165">
    <property type="entry name" value="COPPER_AMINE_OXID_2"/>
    <property type="match status" value="1"/>
</dbReference>
<keyword evidence="8 15" id="KW-0560">Oxidoreductase</keyword>
<feature type="active site" description="Schiff-base intermediate with substrate; via topaquinone" evidence="13">
    <location>
        <position position="392"/>
    </location>
</feature>
<evidence type="ECO:0000256" key="5">
    <source>
        <dbReference type="ARBA" id="ARBA00011738"/>
    </source>
</evidence>
<feature type="domain" description="Copper amine oxidase catalytic" evidence="17">
    <location>
        <begin position="235"/>
        <end position="633"/>
    </location>
</feature>